<sequence length="73" mass="8585">MVYTLCRTQWRKQPVWTGGPMGGGTLVWLWEGLDYVAVEILMRRYRIPESEQDEVFEQLQILEGATLEIRNAR</sequence>
<name>A0A1G6VQL2_9BURK</name>
<dbReference type="STRING" id="187868.SAMN05192589_107111"/>
<accession>A0A1G6VQL2</accession>
<gene>
    <name evidence="1" type="ORF">SAMN05192589_107111</name>
</gene>
<reference evidence="1 2" key="1">
    <citation type="submission" date="2016-10" db="EMBL/GenBank/DDBJ databases">
        <authorList>
            <person name="de Groot N.N."/>
        </authorList>
    </citation>
    <scope>NUCLEOTIDE SEQUENCE [LARGE SCALE GENOMIC DNA]</scope>
    <source>
        <strain evidence="1 2">DSM 16619</strain>
    </source>
</reference>
<organism evidence="1 2">
    <name type="scientific">Paracidovorax valerianellae</name>
    <dbReference type="NCBI Taxonomy" id="187868"/>
    <lineage>
        <taxon>Bacteria</taxon>
        <taxon>Pseudomonadati</taxon>
        <taxon>Pseudomonadota</taxon>
        <taxon>Betaproteobacteria</taxon>
        <taxon>Burkholderiales</taxon>
        <taxon>Comamonadaceae</taxon>
        <taxon>Paracidovorax</taxon>
    </lineage>
</organism>
<dbReference type="Pfam" id="PF08809">
    <property type="entry name" value="DUF1799"/>
    <property type="match status" value="1"/>
</dbReference>
<protein>
    <submittedName>
        <fullName evidence="1">Uncharacterized protein</fullName>
    </submittedName>
</protein>
<dbReference type="EMBL" id="FMZC01000007">
    <property type="protein sequence ID" value="SDD55912.1"/>
    <property type="molecule type" value="Genomic_DNA"/>
</dbReference>
<dbReference type="AlphaFoldDB" id="A0A1G6VQL2"/>
<proteinExistence type="predicted"/>
<evidence type="ECO:0000313" key="2">
    <source>
        <dbReference type="Proteomes" id="UP000198781"/>
    </source>
</evidence>
<dbReference type="InterPro" id="IPR014915">
    <property type="entry name" value="Phage_TLS_TfmB"/>
</dbReference>
<dbReference type="Proteomes" id="UP000198781">
    <property type="component" value="Unassembled WGS sequence"/>
</dbReference>
<evidence type="ECO:0000313" key="1">
    <source>
        <dbReference type="EMBL" id="SDD55912.1"/>
    </source>
</evidence>
<keyword evidence="2" id="KW-1185">Reference proteome</keyword>